<sequence>MNFLKKAVQAAKWIDGSPRRCGACLFELDEAAKPMSFDVDHDWERIYWSSETHTSTFDQLVRSAGRGCTRCTSLVDFIKRGGLRCTGIEWFPSRGWNSAQPQVICHLDGEGGQTKVELEICVQPEDCEGLIVEGISSAHPSIVRGTRLKGTTGGSEALAQAGRWLEECRESHPGCTGKIDYTFVPTRLLHLEGQDKMRVVLTENHAGPLTYAALSHHWSPETEAVILKTTNIEERKKDGISLSSLPQMMQDAISFLRGLGIAYLWIDSLCILQDSTADWLEQAAMMALVYSNAEVTIAATWCSGSGQSLFNSRHGEKFLDTDLSGTGHQRPMFVRRSIPHFQWENSTPTLQWNNANKDSVSVGASQGCGEDEEQKTPSAHALWPLLGRGWVYQEQWLSRRTLHFTEHEIIWICSQTAACECSFYQFDKGSRHGSPAFEETRAWNWAPIIEQYSERAFTQITDRLPALAGIATRYSDSVVCERYLCGLWSQNLPEALFWHATSLTLAPRPPITMPTWSWASTTGSIAFGYPDNELQPKVVDTHVFYSGQDLMGDVAEAVLRLEGLVVPGTVHYGEKWEHVLKTQAKALGETNPESKYGLEIDGVFSSFSPDYALEDQGKHFVPAEVAVACLLFSRGTVGSCDPEHPETNRDLNYVSGLVLRSISEDGNLYERIGYFAGEALDDAFEFDRTLGLAKKMVFTLI</sequence>
<evidence type="ECO:0000313" key="2">
    <source>
        <dbReference type="EMBL" id="KAK0616530.1"/>
    </source>
</evidence>
<dbReference type="Pfam" id="PF06985">
    <property type="entry name" value="HET"/>
    <property type="match status" value="1"/>
</dbReference>
<dbReference type="AlphaFoldDB" id="A0AA39WJM7"/>
<feature type="domain" description="Heterokaryon incompatibility" evidence="1">
    <location>
        <begin position="211"/>
        <end position="394"/>
    </location>
</feature>
<comment type="caution">
    <text evidence="2">The sequence shown here is derived from an EMBL/GenBank/DDBJ whole genome shotgun (WGS) entry which is preliminary data.</text>
</comment>
<dbReference type="PANTHER" id="PTHR33112">
    <property type="entry name" value="DOMAIN PROTEIN, PUTATIVE-RELATED"/>
    <property type="match status" value="1"/>
</dbReference>
<dbReference type="InterPro" id="IPR010730">
    <property type="entry name" value="HET"/>
</dbReference>
<evidence type="ECO:0000259" key="1">
    <source>
        <dbReference type="Pfam" id="PF06985"/>
    </source>
</evidence>
<protein>
    <submittedName>
        <fullName evidence="2">Heterokaryon incompatibility protein-domain-containing protein</fullName>
    </submittedName>
</protein>
<proteinExistence type="predicted"/>
<evidence type="ECO:0000313" key="3">
    <source>
        <dbReference type="Proteomes" id="UP001175000"/>
    </source>
</evidence>
<dbReference type="Proteomes" id="UP001175000">
    <property type="component" value="Unassembled WGS sequence"/>
</dbReference>
<dbReference type="EMBL" id="JAULSU010000005">
    <property type="protein sequence ID" value="KAK0616530.1"/>
    <property type="molecule type" value="Genomic_DNA"/>
</dbReference>
<organism evidence="2 3">
    <name type="scientific">Immersiella caudata</name>
    <dbReference type="NCBI Taxonomy" id="314043"/>
    <lineage>
        <taxon>Eukaryota</taxon>
        <taxon>Fungi</taxon>
        <taxon>Dikarya</taxon>
        <taxon>Ascomycota</taxon>
        <taxon>Pezizomycotina</taxon>
        <taxon>Sordariomycetes</taxon>
        <taxon>Sordariomycetidae</taxon>
        <taxon>Sordariales</taxon>
        <taxon>Lasiosphaeriaceae</taxon>
        <taxon>Immersiella</taxon>
    </lineage>
</organism>
<keyword evidence="3" id="KW-1185">Reference proteome</keyword>
<accession>A0AA39WJM7</accession>
<name>A0AA39WJM7_9PEZI</name>
<dbReference type="PANTHER" id="PTHR33112:SF9">
    <property type="entry name" value="HETEROKARYON INCOMPATIBILITY DOMAIN-CONTAINING PROTEIN"/>
    <property type="match status" value="1"/>
</dbReference>
<reference evidence="2" key="1">
    <citation type="submission" date="2023-06" db="EMBL/GenBank/DDBJ databases">
        <title>Genome-scale phylogeny and comparative genomics of the fungal order Sordariales.</title>
        <authorList>
            <consortium name="Lawrence Berkeley National Laboratory"/>
            <person name="Hensen N."/>
            <person name="Bonometti L."/>
            <person name="Westerberg I."/>
            <person name="Brannstrom I.O."/>
            <person name="Guillou S."/>
            <person name="Cros-Aarteil S."/>
            <person name="Calhoun S."/>
            <person name="Haridas S."/>
            <person name="Kuo A."/>
            <person name="Mondo S."/>
            <person name="Pangilinan J."/>
            <person name="Riley R."/>
            <person name="Labutti K."/>
            <person name="Andreopoulos B."/>
            <person name="Lipzen A."/>
            <person name="Chen C."/>
            <person name="Yanf M."/>
            <person name="Daum C."/>
            <person name="Ng V."/>
            <person name="Clum A."/>
            <person name="Steindorff A."/>
            <person name="Ohm R."/>
            <person name="Martin F."/>
            <person name="Silar P."/>
            <person name="Natvig D."/>
            <person name="Lalanne C."/>
            <person name="Gautier V."/>
            <person name="Ament-Velasquez S.L."/>
            <person name="Kruys A."/>
            <person name="Hutchinson M.I."/>
            <person name="Powell A.J."/>
            <person name="Barry K."/>
            <person name="Miller A.N."/>
            <person name="Grigoriev I.V."/>
            <person name="Debuchy R."/>
            <person name="Gladieux P."/>
            <person name="Thoren M.H."/>
            <person name="Johannesson H."/>
        </authorList>
    </citation>
    <scope>NUCLEOTIDE SEQUENCE</scope>
    <source>
        <strain evidence="2">CBS 606.72</strain>
    </source>
</reference>
<gene>
    <name evidence="2" type="ORF">B0T14DRAFT_523335</name>
</gene>